<dbReference type="EMBL" id="GG704911">
    <property type="protein sequence ID" value="KJF60075.1"/>
    <property type="molecule type" value="Genomic_DNA"/>
</dbReference>
<organism evidence="1 2">
    <name type="scientific">Coccidioides immitis (strain RS)</name>
    <name type="common">Valley fever fungus</name>
    <dbReference type="NCBI Taxonomy" id="246410"/>
    <lineage>
        <taxon>Eukaryota</taxon>
        <taxon>Fungi</taxon>
        <taxon>Dikarya</taxon>
        <taxon>Ascomycota</taxon>
        <taxon>Pezizomycotina</taxon>
        <taxon>Eurotiomycetes</taxon>
        <taxon>Eurotiomycetidae</taxon>
        <taxon>Onygenales</taxon>
        <taxon>Onygenaceae</taxon>
        <taxon>Coccidioides</taxon>
    </lineage>
</organism>
<dbReference type="InParanoid" id="A0A0D8JRU7"/>
<evidence type="ECO:0000313" key="1">
    <source>
        <dbReference type="EMBL" id="KJF60075.1"/>
    </source>
</evidence>
<proteinExistence type="predicted"/>
<reference evidence="2" key="2">
    <citation type="journal article" date="2010" name="Genome Res.">
        <title>Population genomic sequencing of Coccidioides fungi reveals recent hybridization and transposon control.</title>
        <authorList>
            <person name="Neafsey D.E."/>
            <person name="Barker B.M."/>
            <person name="Sharpton T.J."/>
            <person name="Stajich J.E."/>
            <person name="Park D.J."/>
            <person name="Whiston E."/>
            <person name="Hung C.-Y."/>
            <person name="McMahan C."/>
            <person name="White J."/>
            <person name="Sykes S."/>
            <person name="Heiman D."/>
            <person name="Young S."/>
            <person name="Zeng Q."/>
            <person name="Abouelleil A."/>
            <person name="Aftuck L."/>
            <person name="Bessette D."/>
            <person name="Brown A."/>
            <person name="FitzGerald M."/>
            <person name="Lui A."/>
            <person name="Macdonald J.P."/>
            <person name="Priest M."/>
            <person name="Orbach M.J."/>
            <person name="Galgiani J.N."/>
            <person name="Kirkland T.N."/>
            <person name="Cole G.T."/>
            <person name="Birren B.W."/>
            <person name="Henn M.R."/>
            <person name="Taylor J.W."/>
            <person name="Rounsley S.D."/>
        </authorList>
    </citation>
    <scope>GENOME REANNOTATION</scope>
    <source>
        <strain evidence="2">RS</strain>
    </source>
</reference>
<dbReference type="KEGG" id="cim:CIMG_12725"/>
<protein>
    <submittedName>
        <fullName evidence="1">Uncharacterized protein</fullName>
    </submittedName>
</protein>
<dbReference type="GeneID" id="24164352"/>
<dbReference type="RefSeq" id="XP_004445718.1">
    <property type="nucleotide sequence ID" value="XM_004445661.1"/>
</dbReference>
<dbReference type="VEuPathDB" id="FungiDB:CIMG_12725"/>
<sequence>MSEARGQCAIPSSSVTVVESRIVLSWWSELFGWAGCKGSQDLARTTCQISIKEGSPLLVGGDWVVCNNSHTCLNGFEVGYVSWLQKIGGDEETYASLALTSEFERVVCNYRHIIVLHRQHFTVYSCLWKAWIYGWTEYSVSHLRIGVLSEIFMTREQPHPQSAREPALQNMERKLYELLVPCNTILFEAFDVALGTPYD</sequence>
<accession>A0A0D8JRU7</accession>
<name>A0A0D8JRU7_COCIM</name>
<dbReference type="AlphaFoldDB" id="A0A0D8JRU7"/>
<evidence type="ECO:0000313" key="2">
    <source>
        <dbReference type="Proteomes" id="UP000001261"/>
    </source>
</evidence>
<reference evidence="2" key="1">
    <citation type="journal article" date="2009" name="Genome Res.">
        <title>Comparative genomic analyses of the human fungal pathogens Coccidioides and their relatives.</title>
        <authorList>
            <person name="Sharpton T.J."/>
            <person name="Stajich J.E."/>
            <person name="Rounsley S.D."/>
            <person name="Gardner M.J."/>
            <person name="Wortman J.R."/>
            <person name="Jordar V.S."/>
            <person name="Maiti R."/>
            <person name="Kodira C.D."/>
            <person name="Neafsey D.E."/>
            <person name="Zeng Q."/>
            <person name="Hung C.-Y."/>
            <person name="McMahan C."/>
            <person name="Muszewska A."/>
            <person name="Grynberg M."/>
            <person name="Mandel M.A."/>
            <person name="Kellner E.M."/>
            <person name="Barker B.M."/>
            <person name="Galgiani J.N."/>
            <person name="Orbach M.J."/>
            <person name="Kirkland T.N."/>
            <person name="Cole G.T."/>
            <person name="Henn M.R."/>
            <person name="Birren B.W."/>
            <person name="Taylor J.W."/>
        </authorList>
    </citation>
    <scope>NUCLEOTIDE SEQUENCE [LARGE SCALE GENOMIC DNA]</scope>
    <source>
        <strain evidence="2">RS</strain>
    </source>
</reference>
<keyword evidence="2" id="KW-1185">Reference proteome</keyword>
<dbReference type="Proteomes" id="UP000001261">
    <property type="component" value="Unassembled WGS sequence"/>
</dbReference>
<gene>
    <name evidence="1" type="ORF">CIMG_12725</name>
</gene>